<organism evidence="2 3">
    <name type="scientific">Taishania pollutisoli</name>
    <dbReference type="NCBI Taxonomy" id="2766479"/>
    <lineage>
        <taxon>Bacteria</taxon>
        <taxon>Pseudomonadati</taxon>
        <taxon>Bacteroidota</taxon>
        <taxon>Flavobacteriia</taxon>
        <taxon>Flavobacteriales</taxon>
        <taxon>Crocinitomicaceae</taxon>
        <taxon>Taishania</taxon>
    </lineage>
</organism>
<feature type="domain" description="Cyclic nucleotide-binding" evidence="1">
    <location>
        <begin position="30"/>
        <end position="117"/>
    </location>
</feature>
<dbReference type="PROSITE" id="PS50042">
    <property type="entry name" value="CNMP_BINDING_3"/>
    <property type="match status" value="1"/>
</dbReference>
<dbReference type="Gene3D" id="2.60.120.10">
    <property type="entry name" value="Jelly Rolls"/>
    <property type="match status" value="1"/>
</dbReference>
<protein>
    <submittedName>
        <fullName evidence="2">Crp/Fnr family transcriptional regulator</fullName>
    </submittedName>
</protein>
<sequence>MKEHLTLKSFLVKNSQMDEATIDRQLILQADKIRQIDVKKGDFLMKQGDTCIHSFFVEKGLLRYYSIDDKGKEHILHFAPEGWFLSDRDSIYFNIPTQYYTEALEDSTVIMLEKDFFISFAEDVHFFAQLNERLLHNHIRHLQKRITQLLSATAEERYLDFVRIYPDIMLRVPQWMVASYLGIAPESLSRVRKDLANKWKEK</sequence>
<dbReference type="InterPro" id="IPR000595">
    <property type="entry name" value="cNMP-bd_dom"/>
</dbReference>
<accession>A0A8J6PNM9</accession>
<comment type="caution">
    <text evidence="2">The sequence shown here is derived from an EMBL/GenBank/DDBJ whole genome shotgun (WGS) entry which is preliminary data.</text>
</comment>
<dbReference type="InterPro" id="IPR018490">
    <property type="entry name" value="cNMP-bd_dom_sf"/>
</dbReference>
<dbReference type="RefSeq" id="WP_216713627.1">
    <property type="nucleotide sequence ID" value="NZ_JACVEL010000002.1"/>
</dbReference>
<evidence type="ECO:0000313" key="3">
    <source>
        <dbReference type="Proteomes" id="UP000652681"/>
    </source>
</evidence>
<gene>
    <name evidence="2" type="ORF">H9Y05_04665</name>
</gene>
<evidence type="ECO:0000313" key="2">
    <source>
        <dbReference type="EMBL" id="MBC9811763.1"/>
    </source>
</evidence>
<dbReference type="InterPro" id="IPR014710">
    <property type="entry name" value="RmlC-like_jellyroll"/>
</dbReference>
<name>A0A8J6PNM9_9FLAO</name>
<dbReference type="EMBL" id="JACVEL010000002">
    <property type="protein sequence ID" value="MBC9811763.1"/>
    <property type="molecule type" value="Genomic_DNA"/>
</dbReference>
<dbReference type="Pfam" id="PF00027">
    <property type="entry name" value="cNMP_binding"/>
    <property type="match status" value="1"/>
</dbReference>
<dbReference type="Proteomes" id="UP000652681">
    <property type="component" value="Unassembled WGS sequence"/>
</dbReference>
<dbReference type="CDD" id="cd00038">
    <property type="entry name" value="CAP_ED"/>
    <property type="match status" value="1"/>
</dbReference>
<keyword evidence="3" id="KW-1185">Reference proteome</keyword>
<evidence type="ECO:0000259" key="1">
    <source>
        <dbReference type="PROSITE" id="PS50042"/>
    </source>
</evidence>
<proteinExistence type="predicted"/>
<reference evidence="2" key="1">
    <citation type="submission" date="2020-09" db="EMBL/GenBank/DDBJ databases">
        <title>Taishania pollutisoli gen. nov., sp. nov., Isolated from Tetrabromobisphenol A-Contaminated Soil.</title>
        <authorList>
            <person name="Chen Q."/>
        </authorList>
    </citation>
    <scope>NUCLEOTIDE SEQUENCE</scope>
    <source>
        <strain evidence="2">CZZ-1</strain>
    </source>
</reference>
<dbReference type="AlphaFoldDB" id="A0A8J6PNM9"/>
<dbReference type="SUPFAM" id="SSF51206">
    <property type="entry name" value="cAMP-binding domain-like"/>
    <property type="match status" value="1"/>
</dbReference>